<name>A0A6G0JCZ5_9STRA</name>
<keyword evidence="1" id="KW-0812">Transmembrane</keyword>
<dbReference type="EMBL" id="QXFX01011963">
    <property type="protein sequence ID" value="KAE9051144.1"/>
    <property type="molecule type" value="Genomic_DNA"/>
</dbReference>
<sequence length="49" mass="5504">MQFRRVDLISTLAQRYLVLLTVIGFLGWTSAFEATHNTLAHCSATALEH</sequence>
<keyword evidence="1" id="KW-0472">Membrane</keyword>
<evidence type="ECO:0000313" key="3">
    <source>
        <dbReference type="Proteomes" id="UP000488956"/>
    </source>
</evidence>
<keyword evidence="1" id="KW-1133">Transmembrane helix</keyword>
<dbReference type="AlphaFoldDB" id="A0A6G0JCZ5"/>
<protein>
    <submittedName>
        <fullName evidence="2">Uncharacterized protein</fullName>
    </submittedName>
</protein>
<feature type="transmembrane region" description="Helical" evidence="1">
    <location>
        <begin position="12"/>
        <end position="31"/>
    </location>
</feature>
<evidence type="ECO:0000256" key="1">
    <source>
        <dbReference type="SAM" id="Phobius"/>
    </source>
</evidence>
<dbReference type="Proteomes" id="UP000488956">
    <property type="component" value="Unassembled WGS sequence"/>
</dbReference>
<accession>A0A6G0JCZ5</accession>
<proteinExistence type="predicted"/>
<organism evidence="2 3">
    <name type="scientific">Phytophthora fragariae</name>
    <dbReference type="NCBI Taxonomy" id="53985"/>
    <lineage>
        <taxon>Eukaryota</taxon>
        <taxon>Sar</taxon>
        <taxon>Stramenopiles</taxon>
        <taxon>Oomycota</taxon>
        <taxon>Peronosporomycetes</taxon>
        <taxon>Peronosporales</taxon>
        <taxon>Peronosporaceae</taxon>
        <taxon>Phytophthora</taxon>
    </lineage>
</organism>
<evidence type="ECO:0000313" key="2">
    <source>
        <dbReference type="EMBL" id="KAE9051144.1"/>
    </source>
</evidence>
<gene>
    <name evidence="2" type="ORF">PF010_g33150</name>
</gene>
<reference evidence="2 3" key="1">
    <citation type="submission" date="2018-09" db="EMBL/GenBank/DDBJ databases">
        <title>Genomic investigation of the strawberry pathogen Phytophthora fragariae indicates pathogenicity is determined by transcriptional variation in three key races.</title>
        <authorList>
            <person name="Adams T.M."/>
            <person name="Armitage A.D."/>
            <person name="Sobczyk M.K."/>
            <person name="Bates H.J."/>
            <person name="Dunwell J.M."/>
            <person name="Nellist C.F."/>
            <person name="Harrison R.J."/>
        </authorList>
    </citation>
    <scope>NUCLEOTIDE SEQUENCE [LARGE SCALE GENOMIC DNA]</scope>
    <source>
        <strain evidence="2 3">ONT-3</strain>
    </source>
</reference>
<comment type="caution">
    <text evidence="2">The sequence shown here is derived from an EMBL/GenBank/DDBJ whole genome shotgun (WGS) entry which is preliminary data.</text>
</comment>